<proteinExistence type="predicted"/>
<comment type="caution">
    <text evidence="2">The sequence shown here is derived from an EMBL/GenBank/DDBJ whole genome shotgun (WGS) entry which is preliminary data.</text>
</comment>
<dbReference type="EMBL" id="JAHQIW010006706">
    <property type="protein sequence ID" value="KAJ1369947.1"/>
    <property type="molecule type" value="Genomic_DNA"/>
</dbReference>
<gene>
    <name evidence="2" type="ORF">KIN20_031561</name>
</gene>
<evidence type="ECO:0000313" key="2">
    <source>
        <dbReference type="EMBL" id="KAJ1369947.1"/>
    </source>
</evidence>
<keyword evidence="3" id="KW-1185">Reference proteome</keyword>
<accession>A0AAD5R5Q3</accession>
<evidence type="ECO:0000313" key="3">
    <source>
        <dbReference type="Proteomes" id="UP001196413"/>
    </source>
</evidence>
<feature type="signal peptide" evidence="1">
    <location>
        <begin position="1"/>
        <end position="22"/>
    </location>
</feature>
<reference evidence="2" key="1">
    <citation type="submission" date="2021-06" db="EMBL/GenBank/DDBJ databases">
        <title>Parelaphostrongylus tenuis whole genome reference sequence.</title>
        <authorList>
            <person name="Garwood T.J."/>
            <person name="Larsen P.A."/>
            <person name="Fountain-Jones N.M."/>
            <person name="Garbe J.R."/>
            <person name="Macchietto M.G."/>
            <person name="Kania S.A."/>
            <person name="Gerhold R.W."/>
            <person name="Richards J.E."/>
            <person name="Wolf T.M."/>
        </authorList>
    </citation>
    <scope>NUCLEOTIDE SEQUENCE</scope>
    <source>
        <strain evidence="2">MNPRO001-30</strain>
        <tissue evidence="2">Meninges</tissue>
    </source>
</reference>
<evidence type="ECO:0008006" key="4">
    <source>
        <dbReference type="Google" id="ProtNLM"/>
    </source>
</evidence>
<feature type="chain" id="PRO_5042275199" description="Secreted protein" evidence="1">
    <location>
        <begin position="23"/>
        <end position="267"/>
    </location>
</feature>
<organism evidence="2 3">
    <name type="scientific">Parelaphostrongylus tenuis</name>
    <name type="common">Meningeal worm</name>
    <dbReference type="NCBI Taxonomy" id="148309"/>
    <lineage>
        <taxon>Eukaryota</taxon>
        <taxon>Metazoa</taxon>
        <taxon>Ecdysozoa</taxon>
        <taxon>Nematoda</taxon>
        <taxon>Chromadorea</taxon>
        <taxon>Rhabditida</taxon>
        <taxon>Rhabditina</taxon>
        <taxon>Rhabditomorpha</taxon>
        <taxon>Strongyloidea</taxon>
        <taxon>Metastrongylidae</taxon>
        <taxon>Parelaphostrongylus</taxon>
    </lineage>
</organism>
<sequence>METLLTTSLLIITVLIMTTVWGCGVMPPGQERTRNFTVSGFSLPVSMVYSGETTVRIEAPGIAPTKEAAKGSIERLVMQTVFDVLEQQGRSALLSDAIIATILGQLRVQINYDPLECQGATVSKGPETRITGNMMKVPHCIIIDGTVTATCPVENRQVMCMTIGMPMKTAAISTNYTMLSGTLTTTNIIMANWSREMWQNIVNRAIRMLTSEQNHEHIRSFINTMATTRAVSAHRMCGGESRRRDRAESVLLTLRWKYGSLFDNLRY</sequence>
<protein>
    <recommendedName>
        <fullName evidence="4">Secreted protein</fullName>
    </recommendedName>
</protein>
<dbReference type="AlphaFoldDB" id="A0AAD5R5Q3"/>
<dbReference type="Proteomes" id="UP001196413">
    <property type="component" value="Unassembled WGS sequence"/>
</dbReference>
<name>A0AAD5R5Q3_PARTN</name>
<keyword evidence="1" id="KW-0732">Signal</keyword>
<evidence type="ECO:0000256" key="1">
    <source>
        <dbReference type="SAM" id="SignalP"/>
    </source>
</evidence>